<proteinExistence type="predicted"/>
<gene>
    <name evidence="2" type="ORF">rCG_63127</name>
</gene>
<name>A6KLE8_RAT</name>
<sequence>MSSWDLRGTLSLEAWEFALILVSAQPWSRLCLEFPLLLLLLKWTHWALGMGTESSRQHSKSQLEDSFLGTGDPGGKFVR</sequence>
<dbReference type="EMBL" id="CH474064">
    <property type="protein sequence ID" value="EDL86493.1"/>
    <property type="molecule type" value="Genomic_DNA"/>
</dbReference>
<reference evidence="3" key="1">
    <citation type="submission" date="2005-09" db="EMBL/GenBank/DDBJ databases">
        <authorList>
            <person name="Mural R.J."/>
            <person name="Li P.W."/>
            <person name="Adams M.D."/>
            <person name="Amanatides P.G."/>
            <person name="Baden-Tillson H."/>
            <person name="Barnstead M."/>
            <person name="Chin S.H."/>
            <person name="Dew I."/>
            <person name="Evans C.A."/>
            <person name="Ferriera S."/>
            <person name="Flanigan M."/>
            <person name="Fosler C."/>
            <person name="Glodek A."/>
            <person name="Gu Z."/>
            <person name="Holt R.A."/>
            <person name="Jennings D."/>
            <person name="Kraft C.L."/>
            <person name="Lu F."/>
            <person name="Nguyen T."/>
            <person name="Nusskern D.R."/>
            <person name="Pfannkoch C.M."/>
            <person name="Sitter C."/>
            <person name="Sutton G.G."/>
            <person name="Venter J.C."/>
            <person name="Wang Z."/>
            <person name="Woodage T."/>
            <person name="Zheng X.H."/>
            <person name="Zhong F."/>
        </authorList>
    </citation>
    <scope>NUCLEOTIDE SEQUENCE [LARGE SCALE GENOMIC DNA]</scope>
    <source>
        <strain>BN</strain>
        <strain evidence="3">Sprague-Dawley</strain>
    </source>
</reference>
<dbReference type="Proteomes" id="UP000234681">
    <property type="component" value="Chromosome 17"/>
</dbReference>
<protein>
    <submittedName>
        <fullName evidence="2">RCG63127</fullName>
    </submittedName>
</protein>
<organism evidence="2 3">
    <name type="scientific">Rattus norvegicus</name>
    <name type="common">Rat</name>
    <dbReference type="NCBI Taxonomy" id="10116"/>
    <lineage>
        <taxon>Eukaryota</taxon>
        <taxon>Metazoa</taxon>
        <taxon>Chordata</taxon>
        <taxon>Craniata</taxon>
        <taxon>Vertebrata</taxon>
        <taxon>Euteleostomi</taxon>
        <taxon>Mammalia</taxon>
        <taxon>Eutheria</taxon>
        <taxon>Euarchontoglires</taxon>
        <taxon>Glires</taxon>
        <taxon>Rodentia</taxon>
        <taxon>Myomorpha</taxon>
        <taxon>Muroidea</taxon>
        <taxon>Muridae</taxon>
        <taxon>Murinae</taxon>
        <taxon>Rattus</taxon>
    </lineage>
</organism>
<evidence type="ECO:0000313" key="3">
    <source>
        <dbReference type="Proteomes" id="UP000234681"/>
    </source>
</evidence>
<evidence type="ECO:0000313" key="2">
    <source>
        <dbReference type="EMBL" id="EDL86493.1"/>
    </source>
</evidence>
<evidence type="ECO:0000256" key="1">
    <source>
        <dbReference type="SAM" id="MobiDB-lite"/>
    </source>
</evidence>
<dbReference type="AlphaFoldDB" id="A6KLE8"/>
<feature type="region of interest" description="Disordered" evidence="1">
    <location>
        <begin position="53"/>
        <end position="79"/>
    </location>
</feature>
<accession>A6KLE8</accession>